<name>A0A6A6RVM4_9PLEO</name>
<evidence type="ECO:0000313" key="1">
    <source>
        <dbReference type="EMBL" id="KAF2639215.1"/>
    </source>
</evidence>
<accession>A0A6A6RVM4</accession>
<dbReference type="Proteomes" id="UP000799753">
    <property type="component" value="Unassembled WGS sequence"/>
</dbReference>
<evidence type="ECO:0000313" key="2">
    <source>
        <dbReference type="Proteomes" id="UP000799753"/>
    </source>
</evidence>
<organism evidence="1 2">
    <name type="scientific">Massarina eburnea CBS 473.64</name>
    <dbReference type="NCBI Taxonomy" id="1395130"/>
    <lineage>
        <taxon>Eukaryota</taxon>
        <taxon>Fungi</taxon>
        <taxon>Dikarya</taxon>
        <taxon>Ascomycota</taxon>
        <taxon>Pezizomycotina</taxon>
        <taxon>Dothideomycetes</taxon>
        <taxon>Pleosporomycetidae</taxon>
        <taxon>Pleosporales</taxon>
        <taxon>Massarineae</taxon>
        <taxon>Massarinaceae</taxon>
        <taxon>Massarina</taxon>
    </lineage>
</organism>
<sequence>MNTTTSTVHTAPLLASGTLTIRGFSFEDMEPGARPVTFVATAPSSPTTSRVPSDRTRLDASNPRAVFTHWRPLSDGSMAYSTVDQMTPVTARSNAFEFFPPVERFPRRRSTLGLVSHICTPDEYVVTYTPGEEFIMTVKKQKSRTRKWIGRKMKKAKNLFERK</sequence>
<keyword evidence="2" id="KW-1185">Reference proteome</keyword>
<dbReference type="EMBL" id="MU006787">
    <property type="protein sequence ID" value="KAF2639215.1"/>
    <property type="molecule type" value="Genomic_DNA"/>
</dbReference>
<gene>
    <name evidence="1" type="ORF">P280DRAFT_481375</name>
</gene>
<reference evidence="1" key="1">
    <citation type="journal article" date="2020" name="Stud. Mycol.">
        <title>101 Dothideomycetes genomes: a test case for predicting lifestyles and emergence of pathogens.</title>
        <authorList>
            <person name="Haridas S."/>
            <person name="Albert R."/>
            <person name="Binder M."/>
            <person name="Bloem J."/>
            <person name="Labutti K."/>
            <person name="Salamov A."/>
            <person name="Andreopoulos B."/>
            <person name="Baker S."/>
            <person name="Barry K."/>
            <person name="Bills G."/>
            <person name="Bluhm B."/>
            <person name="Cannon C."/>
            <person name="Castanera R."/>
            <person name="Culley D."/>
            <person name="Daum C."/>
            <person name="Ezra D."/>
            <person name="Gonzalez J."/>
            <person name="Henrissat B."/>
            <person name="Kuo A."/>
            <person name="Liang C."/>
            <person name="Lipzen A."/>
            <person name="Lutzoni F."/>
            <person name="Magnuson J."/>
            <person name="Mondo S."/>
            <person name="Nolan M."/>
            <person name="Ohm R."/>
            <person name="Pangilinan J."/>
            <person name="Park H.-J."/>
            <person name="Ramirez L."/>
            <person name="Alfaro M."/>
            <person name="Sun H."/>
            <person name="Tritt A."/>
            <person name="Yoshinaga Y."/>
            <person name="Zwiers L.-H."/>
            <person name="Turgeon B."/>
            <person name="Goodwin S."/>
            <person name="Spatafora J."/>
            <person name="Crous P."/>
            <person name="Grigoriev I."/>
        </authorList>
    </citation>
    <scope>NUCLEOTIDE SEQUENCE</scope>
    <source>
        <strain evidence="1">CBS 473.64</strain>
    </source>
</reference>
<dbReference type="AlphaFoldDB" id="A0A6A6RVM4"/>
<proteinExistence type="predicted"/>
<dbReference type="OrthoDB" id="10659785at2759"/>
<protein>
    <submittedName>
        <fullName evidence="1">Uncharacterized protein</fullName>
    </submittedName>
</protein>